<dbReference type="SUPFAM" id="SSF53474">
    <property type="entry name" value="alpha/beta-Hydrolases"/>
    <property type="match status" value="1"/>
</dbReference>
<protein>
    <submittedName>
        <fullName evidence="2">Dienelactone hydrolase</fullName>
    </submittedName>
</protein>
<sequence length="263" mass="27691">MSGDSAKQVLDTLGRPGPHRVLRGDLGVAGLPGVVYTPERGLGLPAVAFGHGLLQPVNRYRALLRHLASWGIVAAAPATRPLMSARLLATNLRTTLDVCTGVRLGDGEISVDPTRLAVAGHSMGGGAAVLAAAEDDRVRAVVTLAVTETHPSALDAAREITVPGLHLAAAEDRIAPPVGHAEAIVTAWAGPVQLRTLPKTTHLGFAEGRHWSELLLDGKGERTAQRLAKSLATAFLLRILTKDNRWDELLTSPVKGAPLTLHR</sequence>
<dbReference type="AlphaFoldDB" id="A0A7W7SXS7"/>
<dbReference type="RefSeq" id="WP_312865428.1">
    <property type="nucleotide sequence ID" value="NZ_BAABAI010000004.1"/>
</dbReference>
<keyword evidence="2" id="KW-0378">Hydrolase</keyword>
<name>A0A7W7SXS7_9PSEU</name>
<dbReference type="Pfam" id="PF12740">
    <property type="entry name" value="PETase"/>
    <property type="match status" value="1"/>
</dbReference>
<evidence type="ECO:0000259" key="1">
    <source>
        <dbReference type="Pfam" id="PF12740"/>
    </source>
</evidence>
<gene>
    <name evidence="2" type="ORF">F4559_000297</name>
</gene>
<dbReference type="InterPro" id="IPR041127">
    <property type="entry name" value="PET_hydrolase/cutinase-like"/>
</dbReference>
<reference evidence="2 3" key="1">
    <citation type="submission" date="2020-08" db="EMBL/GenBank/DDBJ databases">
        <title>Sequencing the genomes of 1000 actinobacteria strains.</title>
        <authorList>
            <person name="Klenk H.-P."/>
        </authorList>
    </citation>
    <scope>NUCLEOTIDE SEQUENCE [LARGE SCALE GENOMIC DNA]</scope>
    <source>
        <strain evidence="2 3">DSM 45084</strain>
    </source>
</reference>
<evidence type="ECO:0000313" key="2">
    <source>
        <dbReference type="EMBL" id="MBB4962938.1"/>
    </source>
</evidence>
<feature type="domain" description="PET hydrolase/cutinase-like" evidence="1">
    <location>
        <begin position="105"/>
        <end position="186"/>
    </location>
</feature>
<dbReference type="EMBL" id="JACHJS010000001">
    <property type="protein sequence ID" value="MBB4962938.1"/>
    <property type="molecule type" value="Genomic_DNA"/>
</dbReference>
<dbReference type="GO" id="GO:0016787">
    <property type="term" value="F:hydrolase activity"/>
    <property type="evidence" value="ECO:0007669"/>
    <property type="project" value="UniProtKB-KW"/>
</dbReference>
<dbReference type="Proteomes" id="UP000542674">
    <property type="component" value="Unassembled WGS sequence"/>
</dbReference>
<organism evidence="2 3">
    <name type="scientific">Saccharothrix violaceirubra</name>
    <dbReference type="NCBI Taxonomy" id="413306"/>
    <lineage>
        <taxon>Bacteria</taxon>
        <taxon>Bacillati</taxon>
        <taxon>Actinomycetota</taxon>
        <taxon>Actinomycetes</taxon>
        <taxon>Pseudonocardiales</taxon>
        <taxon>Pseudonocardiaceae</taxon>
        <taxon>Saccharothrix</taxon>
    </lineage>
</organism>
<dbReference type="PANTHER" id="PTHR33428">
    <property type="entry name" value="CHLOROPHYLLASE-2, CHLOROPLASTIC"/>
    <property type="match status" value="1"/>
</dbReference>
<dbReference type="Gene3D" id="3.40.50.1820">
    <property type="entry name" value="alpha/beta hydrolase"/>
    <property type="match status" value="1"/>
</dbReference>
<accession>A0A7W7SXS7</accession>
<keyword evidence="3" id="KW-1185">Reference proteome</keyword>
<dbReference type="PANTHER" id="PTHR33428:SF14">
    <property type="entry name" value="CARBOXYLESTERASE TYPE B DOMAIN-CONTAINING PROTEIN"/>
    <property type="match status" value="1"/>
</dbReference>
<evidence type="ECO:0000313" key="3">
    <source>
        <dbReference type="Proteomes" id="UP000542674"/>
    </source>
</evidence>
<comment type="caution">
    <text evidence="2">The sequence shown here is derived from an EMBL/GenBank/DDBJ whole genome shotgun (WGS) entry which is preliminary data.</text>
</comment>
<proteinExistence type="predicted"/>
<dbReference type="InterPro" id="IPR029058">
    <property type="entry name" value="AB_hydrolase_fold"/>
</dbReference>